<proteinExistence type="predicted"/>
<keyword evidence="3" id="KW-1185">Reference proteome</keyword>
<evidence type="ECO:0000313" key="3">
    <source>
        <dbReference type="Proteomes" id="UP000410984"/>
    </source>
</evidence>
<gene>
    <name evidence="2" type="ORF">MET9862_05648</name>
</gene>
<name>A0A509ELJ7_9HYPH</name>
<evidence type="ECO:0000313" key="2">
    <source>
        <dbReference type="EMBL" id="VUD75011.1"/>
    </source>
</evidence>
<feature type="compositionally biased region" description="Basic and acidic residues" evidence="1">
    <location>
        <begin position="159"/>
        <end position="168"/>
    </location>
</feature>
<feature type="region of interest" description="Disordered" evidence="1">
    <location>
        <begin position="159"/>
        <end position="179"/>
    </location>
</feature>
<protein>
    <submittedName>
        <fullName evidence="2">Uncharacterized protein</fullName>
    </submittedName>
</protein>
<dbReference type="EMBL" id="CABFPH010000192">
    <property type="protein sequence ID" value="VUD75011.1"/>
    <property type="molecule type" value="Genomic_DNA"/>
</dbReference>
<organism evidence="2 3">
    <name type="scientific">Methylobacterium symbioticum</name>
    <dbReference type="NCBI Taxonomy" id="2584084"/>
    <lineage>
        <taxon>Bacteria</taxon>
        <taxon>Pseudomonadati</taxon>
        <taxon>Pseudomonadota</taxon>
        <taxon>Alphaproteobacteria</taxon>
        <taxon>Hyphomicrobiales</taxon>
        <taxon>Methylobacteriaceae</taxon>
        <taxon>Methylobacterium</taxon>
    </lineage>
</organism>
<sequence length="314" mass="34110">MIHSFLKALGEGGCGAQPLEDHGVAVARPRQGERADPVGGLGDRRERLLDRLQRLRLGLGQDALDRAAVRARVAVARRHLAIGHHDGAEADRPVPPALDQRDVLERQDDGRHVVEGVEHRRAQVVAPVLAARMHCLPLGLQESRNGHEHLPEPAQVAVEHRQPREQRQEPQVARPVEQGEEPLRLAPEIDRGAVEDLLVALVVPAEEGRGKLGLDMREAVEEVEVGRLVEILAAGQVRAERLDQSGRVEIERHGARRPSRSSGASRPAGSGWRAGPEPAASACRSPSPRSAHPRRRASSGNRPRSAPAASRDRG</sequence>
<dbReference type="Proteomes" id="UP000410984">
    <property type="component" value="Unassembled WGS sequence"/>
</dbReference>
<evidence type="ECO:0000256" key="1">
    <source>
        <dbReference type="SAM" id="MobiDB-lite"/>
    </source>
</evidence>
<accession>A0A509ELJ7</accession>
<feature type="compositionally biased region" description="Low complexity" evidence="1">
    <location>
        <begin position="260"/>
        <end position="290"/>
    </location>
</feature>
<reference evidence="2 3" key="1">
    <citation type="submission" date="2019-06" db="EMBL/GenBank/DDBJ databases">
        <authorList>
            <person name="Rodrigo-Torres L."/>
            <person name="Arahal R. D."/>
            <person name="Lucena T."/>
        </authorList>
    </citation>
    <scope>NUCLEOTIDE SEQUENCE [LARGE SCALE GENOMIC DNA]</scope>
    <source>
        <strain evidence="2 3">SB0023/3</strain>
    </source>
</reference>
<feature type="region of interest" description="Disordered" evidence="1">
    <location>
        <begin position="248"/>
        <end position="314"/>
    </location>
</feature>
<feature type="compositionally biased region" description="Low complexity" evidence="1">
    <location>
        <begin position="298"/>
        <end position="314"/>
    </location>
</feature>
<dbReference type="AlphaFoldDB" id="A0A509ELJ7"/>